<accession>A0A8T0WLU4</accession>
<dbReference type="EMBL" id="CM029039">
    <property type="protein sequence ID" value="KAG2646124.1"/>
    <property type="molecule type" value="Genomic_DNA"/>
</dbReference>
<organism evidence="3 4">
    <name type="scientific">Panicum virgatum</name>
    <name type="common">Blackwell switchgrass</name>
    <dbReference type="NCBI Taxonomy" id="38727"/>
    <lineage>
        <taxon>Eukaryota</taxon>
        <taxon>Viridiplantae</taxon>
        <taxon>Streptophyta</taxon>
        <taxon>Embryophyta</taxon>
        <taxon>Tracheophyta</taxon>
        <taxon>Spermatophyta</taxon>
        <taxon>Magnoliopsida</taxon>
        <taxon>Liliopsida</taxon>
        <taxon>Poales</taxon>
        <taxon>Poaceae</taxon>
        <taxon>PACMAD clade</taxon>
        <taxon>Panicoideae</taxon>
        <taxon>Panicodae</taxon>
        <taxon>Paniceae</taxon>
        <taxon>Panicinae</taxon>
        <taxon>Panicum</taxon>
        <taxon>Panicum sect. Hiantes</taxon>
    </lineage>
</organism>
<evidence type="ECO:0000313" key="3">
    <source>
        <dbReference type="EMBL" id="KAG2646124.1"/>
    </source>
</evidence>
<proteinExistence type="predicted"/>
<sequence>MASCCATGWVHCCWAPLVWAGRLSGSASPTGLVRADWSIGHWLAATPSAQAAWPAATVVASDAARKVPRRPRRRCRRGSRHGGPLPWKILVRSIAAARDTGGAPPHRACRRRGVGFSSLGWTRPPEGGLADVNRRRFRNYLSRSSMIGRTGGTRGWTVFETPSTPGGTIPIPSSPRGAQPAPARRGSPERRRVLSGHFASLERSPLLQHGSAMVPIPLAPLKCVCTMAFRFALKAVAHGRRRRSPRWTVKFRPSSPSRRPAWPCIWLCVVLGPAISANRLFISTGAASLKTSIDRSCHFNSLRHEPELPPSPSQMPFILDWLSEEDESFIFSLQCAALPRM</sequence>
<evidence type="ECO:0008006" key="5">
    <source>
        <dbReference type="Google" id="ProtNLM"/>
    </source>
</evidence>
<gene>
    <name evidence="3" type="ORF">PVAP13_2KG488205</name>
</gene>
<dbReference type="AlphaFoldDB" id="A0A8T0WLU4"/>
<keyword evidence="2" id="KW-0732">Signal</keyword>
<feature type="chain" id="PRO_5035814376" description="Secreted protein" evidence="2">
    <location>
        <begin position="21"/>
        <end position="341"/>
    </location>
</feature>
<feature type="region of interest" description="Disordered" evidence="1">
    <location>
        <begin position="162"/>
        <end position="191"/>
    </location>
</feature>
<dbReference type="Proteomes" id="UP000823388">
    <property type="component" value="Chromosome 2K"/>
</dbReference>
<name>A0A8T0WLU4_PANVG</name>
<feature type="signal peptide" evidence="2">
    <location>
        <begin position="1"/>
        <end position="20"/>
    </location>
</feature>
<feature type="compositionally biased region" description="Low complexity" evidence="1">
    <location>
        <begin position="162"/>
        <end position="175"/>
    </location>
</feature>
<protein>
    <recommendedName>
        <fullName evidence="5">Secreted protein</fullName>
    </recommendedName>
</protein>
<keyword evidence="4" id="KW-1185">Reference proteome</keyword>
<evidence type="ECO:0000256" key="1">
    <source>
        <dbReference type="SAM" id="MobiDB-lite"/>
    </source>
</evidence>
<evidence type="ECO:0000313" key="4">
    <source>
        <dbReference type="Proteomes" id="UP000823388"/>
    </source>
</evidence>
<comment type="caution">
    <text evidence="3">The sequence shown here is derived from an EMBL/GenBank/DDBJ whole genome shotgun (WGS) entry which is preliminary data.</text>
</comment>
<evidence type="ECO:0000256" key="2">
    <source>
        <dbReference type="SAM" id="SignalP"/>
    </source>
</evidence>
<reference evidence="3" key="1">
    <citation type="submission" date="2020-05" db="EMBL/GenBank/DDBJ databases">
        <title>WGS assembly of Panicum virgatum.</title>
        <authorList>
            <person name="Lovell J.T."/>
            <person name="Jenkins J."/>
            <person name="Shu S."/>
            <person name="Juenger T.E."/>
            <person name="Schmutz J."/>
        </authorList>
    </citation>
    <scope>NUCLEOTIDE SEQUENCE</scope>
    <source>
        <strain evidence="3">AP13</strain>
    </source>
</reference>